<evidence type="ECO:0000313" key="2">
    <source>
        <dbReference type="EMBL" id="GLQ25030.1"/>
    </source>
</evidence>
<dbReference type="Proteomes" id="UP001161391">
    <property type="component" value="Unassembled WGS sequence"/>
</dbReference>
<name>A0ABQ5VD67_9PROT</name>
<keyword evidence="1" id="KW-1133">Transmembrane helix</keyword>
<proteinExistence type="predicted"/>
<sequence>MSNKWLRIIALLAAIIAAPALAGLVYLEPAWLDLLASAAIGAITGLTVLFLFKRLPVDKQDK</sequence>
<comment type="caution">
    <text evidence="2">The sequence shown here is derived from an EMBL/GenBank/DDBJ whole genome shotgun (WGS) entry which is preliminary data.</text>
</comment>
<dbReference type="RefSeq" id="WP_284392117.1">
    <property type="nucleotide sequence ID" value="NZ_BSNK01000002.1"/>
</dbReference>
<keyword evidence="1" id="KW-0472">Membrane</keyword>
<keyword evidence="1" id="KW-0812">Transmembrane</keyword>
<gene>
    <name evidence="2" type="ORF">GCM10007853_29040</name>
</gene>
<organism evidence="2 3">
    <name type="scientific">Algimonas ampicilliniresistens</name>
    <dbReference type="NCBI Taxonomy" id="1298735"/>
    <lineage>
        <taxon>Bacteria</taxon>
        <taxon>Pseudomonadati</taxon>
        <taxon>Pseudomonadota</taxon>
        <taxon>Alphaproteobacteria</taxon>
        <taxon>Maricaulales</taxon>
        <taxon>Robiginitomaculaceae</taxon>
        <taxon>Algimonas</taxon>
    </lineage>
</organism>
<evidence type="ECO:0000313" key="3">
    <source>
        <dbReference type="Proteomes" id="UP001161391"/>
    </source>
</evidence>
<accession>A0ABQ5VD67</accession>
<evidence type="ECO:0000256" key="1">
    <source>
        <dbReference type="SAM" id="Phobius"/>
    </source>
</evidence>
<feature type="transmembrane region" description="Helical" evidence="1">
    <location>
        <begin position="32"/>
        <end position="52"/>
    </location>
</feature>
<keyword evidence="3" id="KW-1185">Reference proteome</keyword>
<protein>
    <submittedName>
        <fullName evidence="2">Uncharacterized protein</fullName>
    </submittedName>
</protein>
<dbReference type="EMBL" id="BSNK01000002">
    <property type="protein sequence ID" value="GLQ25030.1"/>
    <property type="molecule type" value="Genomic_DNA"/>
</dbReference>
<reference evidence="2" key="1">
    <citation type="journal article" date="2014" name="Int. J. Syst. Evol. Microbiol.">
        <title>Complete genome of a new Firmicutes species belonging to the dominant human colonic microbiota ('Ruminococcus bicirculans') reveals two chromosomes and a selective capacity to utilize plant glucans.</title>
        <authorList>
            <consortium name="NISC Comparative Sequencing Program"/>
            <person name="Wegmann U."/>
            <person name="Louis P."/>
            <person name="Goesmann A."/>
            <person name="Henrissat B."/>
            <person name="Duncan S.H."/>
            <person name="Flint H.J."/>
        </authorList>
    </citation>
    <scope>NUCLEOTIDE SEQUENCE</scope>
    <source>
        <strain evidence="2">NBRC 108219</strain>
    </source>
</reference>
<reference evidence="2" key="2">
    <citation type="submission" date="2023-01" db="EMBL/GenBank/DDBJ databases">
        <title>Draft genome sequence of Algimonas ampicilliniresistens strain NBRC 108219.</title>
        <authorList>
            <person name="Sun Q."/>
            <person name="Mori K."/>
        </authorList>
    </citation>
    <scope>NUCLEOTIDE SEQUENCE</scope>
    <source>
        <strain evidence="2">NBRC 108219</strain>
    </source>
</reference>